<dbReference type="Pfam" id="PF18027">
    <property type="entry name" value="Pepdidase_M14_N"/>
    <property type="match status" value="1"/>
</dbReference>
<keyword evidence="5" id="KW-1185">Reference proteome</keyword>
<dbReference type="PROSITE" id="PS52035">
    <property type="entry name" value="PEPTIDASE_M14"/>
    <property type="match status" value="1"/>
</dbReference>
<name>A0A5C6FM86_9BACT</name>
<keyword evidence="4" id="KW-0121">Carboxypeptidase</keyword>
<comment type="caution">
    <text evidence="4">The sequence shown here is derived from an EMBL/GenBank/DDBJ whole genome shotgun (WGS) entry which is preliminary data.</text>
</comment>
<dbReference type="InterPro" id="IPR050821">
    <property type="entry name" value="Cytosolic_carboxypeptidase"/>
</dbReference>
<feature type="active site" description="Proton donor/acceptor" evidence="2">
    <location>
        <position position="389"/>
    </location>
</feature>
<dbReference type="EMBL" id="SJPW01000001">
    <property type="protein sequence ID" value="TWU60612.1"/>
    <property type="molecule type" value="Genomic_DNA"/>
</dbReference>
<keyword evidence="4" id="KW-0378">Hydrolase</keyword>
<dbReference type="GO" id="GO:0006508">
    <property type="term" value="P:proteolysis"/>
    <property type="evidence" value="ECO:0007669"/>
    <property type="project" value="InterPro"/>
</dbReference>
<dbReference type="SUPFAM" id="SSF53187">
    <property type="entry name" value="Zn-dependent exopeptidases"/>
    <property type="match status" value="1"/>
</dbReference>
<dbReference type="Pfam" id="PF00246">
    <property type="entry name" value="Peptidase_M14"/>
    <property type="match status" value="1"/>
</dbReference>
<organism evidence="4 5">
    <name type="scientific">Rubripirellula tenax</name>
    <dbReference type="NCBI Taxonomy" id="2528015"/>
    <lineage>
        <taxon>Bacteria</taxon>
        <taxon>Pseudomonadati</taxon>
        <taxon>Planctomycetota</taxon>
        <taxon>Planctomycetia</taxon>
        <taxon>Pirellulales</taxon>
        <taxon>Pirellulaceae</taxon>
        <taxon>Rubripirellula</taxon>
    </lineage>
</organism>
<dbReference type="InterPro" id="IPR000834">
    <property type="entry name" value="Peptidase_M14"/>
</dbReference>
<dbReference type="PANTHER" id="PTHR12756:SF11">
    <property type="entry name" value="CYTOSOLIC CARBOXYPEPTIDASE 1"/>
    <property type="match status" value="1"/>
</dbReference>
<dbReference type="Gene3D" id="3.40.630.10">
    <property type="entry name" value="Zn peptidases"/>
    <property type="match status" value="1"/>
</dbReference>
<comment type="cofactor">
    <cofactor evidence="1">
        <name>Zn(2+)</name>
        <dbReference type="ChEBI" id="CHEBI:29105"/>
    </cofactor>
</comment>
<dbReference type="CDD" id="cd06237">
    <property type="entry name" value="M14_Nna1-like"/>
    <property type="match status" value="1"/>
</dbReference>
<accession>A0A5C6FM86</accession>
<reference evidence="4 5" key="1">
    <citation type="submission" date="2019-02" db="EMBL/GenBank/DDBJ databases">
        <title>Deep-cultivation of Planctomycetes and their phenomic and genomic characterization uncovers novel biology.</title>
        <authorList>
            <person name="Wiegand S."/>
            <person name="Jogler M."/>
            <person name="Boedeker C."/>
            <person name="Pinto D."/>
            <person name="Vollmers J."/>
            <person name="Rivas-Marin E."/>
            <person name="Kohn T."/>
            <person name="Peeters S.H."/>
            <person name="Heuer A."/>
            <person name="Rast P."/>
            <person name="Oberbeckmann S."/>
            <person name="Bunk B."/>
            <person name="Jeske O."/>
            <person name="Meyerdierks A."/>
            <person name="Storesund J.E."/>
            <person name="Kallscheuer N."/>
            <person name="Luecker S."/>
            <person name="Lage O.M."/>
            <person name="Pohl T."/>
            <person name="Merkel B.J."/>
            <person name="Hornburger P."/>
            <person name="Mueller R.-W."/>
            <person name="Bruemmer F."/>
            <person name="Labrenz M."/>
            <person name="Spormann A.M."/>
            <person name="Op Den Camp H."/>
            <person name="Overmann J."/>
            <person name="Amann R."/>
            <person name="Jetten M.S.M."/>
            <person name="Mascher T."/>
            <person name="Medema M.H."/>
            <person name="Devos D.P."/>
            <person name="Kaster A.-K."/>
            <person name="Ovreas L."/>
            <person name="Rohde M."/>
            <person name="Galperin M.Y."/>
            <person name="Jogler C."/>
        </authorList>
    </citation>
    <scope>NUCLEOTIDE SEQUENCE [LARGE SCALE GENOMIC DNA]</scope>
    <source>
        <strain evidence="4 5">Poly51</strain>
    </source>
</reference>
<dbReference type="GO" id="GO:0004181">
    <property type="term" value="F:metallocarboxypeptidase activity"/>
    <property type="evidence" value="ECO:0007669"/>
    <property type="project" value="InterPro"/>
</dbReference>
<evidence type="ECO:0000256" key="2">
    <source>
        <dbReference type="PROSITE-ProRule" id="PRU01379"/>
    </source>
</evidence>
<dbReference type="InterPro" id="IPR040626">
    <property type="entry name" value="Pepdidase_M14_N"/>
</dbReference>
<evidence type="ECO:0000259" key="3">
    <source>
        <dbReference type="PROSITE" id="PS52035"/>
    </source>
</evidence>
<gene>
    <name evidence="4" type="ORF">Poly51_08900</name>
</gene>
<comment type="similarity">
    <text evidence="2">Belongs to the peptidase M14 family.</text>
</comment>
<proteinExistence type="inferred from homology"/>
<dbReference type="PANTHER" id="PTHR12756">
    <property type="entry name" value="CYTOSOLIC CARBOXYPEPTIDASE"/>
    <property type="match status" value="1"/>
</dbReference>
<evidence type="ECO:0000313" key="5">
    <source>
        <dbReference type="Proteomes" id="UP000318288"/>
    </source>
</evidence>
<dbReference type="GO" id="GO:0008270">
    <property type="term" value="F:zinc ion binding"/>
    <property type="evidence" value="ECO:0007669"/>
    <property type="project" value="InterPro"/>
</dbReference>
<protein>
    <submittedName>
        <fullName evidence="4">Zinc carboxypeptidase</fullName>
    </submittedName>
</protein>
<sequence length="426" mass="48083">MVCCCAASVKRSLFLAIGWIYVFAAPMAYGEPGPTASTLVSTQFRSQDQAVRFETDFPGGKIDRLIEYNGSDFEIVIRPEADDTNDSAWYAFRVQSTNQRDIKVRLRYEGGSHRYEPKISYDRTNWESAQQLVVARHPGGSEVTLKIPVSDRAVWIAGQELVSNKDIANWIEQLRNQADASKILGKENALAIADTTIGTTVDGRNLYQMSIGNAQSGDSIFILSRQHPPEVTGTIGMMHFVEAICADTELAKAFRDKFHTSVVPIANPDGVAKGYWRANANGVDLNRDWMNFTQPETKAIHDELIKLNEHKDGRLWLFLDFHSTYNEVFYTMPRENDLFPSGFTTEWLAALDERMPTFDVLRDDGHNAHRSTSKAWVARELGIHAITYEFGDETDRDRIRNIAAKSAEEMMRLLLKRKSESVVSSK</sequence>
<dbReference type="AlphaFoldDB" id="A0A5C6FM86"/>
<evidence type="ECO:0000256" key="1">
    <source>
        <dbReference type="ARBA" id="ARBA00001947"/>
    </source>
</evidence>
<keyword evidence="4" id="KW-0645">Protease</keyword>
<dbReference type="Proteomes" id="UP000318288">
    <property type="component" value="Unassembled WGS sequence"/>
</dbReference>
<evidence type="ECO:0000313" key="4">
    <source>
        <dbReference type="EMBL" id="TWU60612.1"/>
    </source>
</evidence>
<feature type="domain" description="Peptidase M14" evidence="3">
    <location>
        <begin position="160"/>
        <end position="414"/>
    </location>
</feature>
<dbReference type="RefSeq" id="WP_246114254.1">
    <property type="nucleotide sequence ID" value="NZ_SJPW01000001.1"/>
</dbReference>
<dbReference type="Gene3D" id="2.60.40.3120">
    <property type="match status" value="1"/>
</dbReference>